<protein>
    <submittedName>
        <fullName evidence="3">DRBM domain-containing protein</fullName>
    </submittedName>
</protein>
<evidence type="ECO:0000313" key="3">
    <source>
        <dbReference type="WBParaSite" id="BTMF_0000339701-mRNA-1"/>
    </source>
</evidence>
<dbReference type="CDD" id="cd00048">
    <property type="entry name" value="DSRM_SF"/>
    <property type="match status" value="1"/>
</dbReference>
<keyword evidence="2" id="KW-1185">Reference proteome</keyword>
<proteinExistence type="predicted"/>
<evidence type="ECO:0000313" key="2">
    <source>
        <dbReference type="Proteomes" id="UP000280834"/>
    </source>
</evidence>
<dbReference type="EMBL" id="UZAG01002298">
    <property type="protein sequence ID" value="VDO13170.1"/>
    <property type="molecule type" value="Genomic_DNA"/>
</dbReference>
<reference evidence="3" key="1">
    <citation type="submission" date="2017-02" db="UniProtKB">
        <authorList>
            <consortium name="WormBaseParasite"/>
        </authorList>
    </citation>
    <scope>IDENTIFICATION</scope>
</reference>
<name>A0A0R3QAM8_9BILA</name>
<sequence length="121" mass="13651">MVERRTMNLKPGKPMQVLIQALNFYDRTMQVDVDTVDGKPVQGNSRFICRITLDNNKTIVGPPQDNKQKAKDAACEKVLIEELDLTMPSEDVKIKKASSVLSPPYALHQLMLKQNVSTFAY</sequence>
<dbReference type="AlphaFoldDB" id="A0A0R3QAM8"/>
<dbReference type="STRING" id="42155.A0A0R3QAM8"/>
<dbReference type="WBParaSite" id="BTMF_0000339701-mRNA-1">
    <property type="protein sequence ID" value="BTMF_0000339701-mRNA-1"/>
    <property type="gene ID" value="BTMF_0000339701"/>
</dbReference>
<gene>
    <name evidence="1" type="ORF">BTMF_LOCUS2710</name>
</gene>
<dbReference type="Proteomes" id="UP000280834">
    <property type="component" value="Unassembled WGS sequence"/>
</dbReference>
<organism evidence="3">
    <name type="scientific">Brugia timori</name>
    <dbReference type="NCBI Taxonomy" id="42155"/>
    <lineage>
        <taxon>Eukaryota</taxon>
        <taxon>Metazoa</taxon>
        <taxon>Ecdysozoa</taxon>
        <taxon>Nematoda</taxon>
        <taxon>Chromadorea</taxon>
        <taxon>Rhabditida</taxon>
        <taxon>Spirurina</taxon>
        <taxon>Spiruromorpha</taxon>
        <taxon>Filarioidea</taxon>
        <taxon>Onchocercidae</taxon>
        <taxon>Brugia</taxon>
    </lineage>
</organism>
<reference evidence="1 2" key="2">
    <citation type="submission" date="2018-11" db="EMBL/GenBank/DDBJ databases">
        <authorList>
            <consortium name="Pathogen Informatics"/>
        </authorList>
    </citation>
    <scope>NUCLEOTIDE SEQUENCE [LARGE SCALE GENOMIC DNA]</scope>
</reference>
<evidence type="ECO:0000313" key="1">
    <source>
        <dbReference type="EMBL" id="VDO13170.1"/>
    </source>
</evidence>
<accession>A0A0R3QAM8</accession>